<dbReference type="Proteomes" id="UP001139353">
    <property type="component" value="Unassembled WGS sequence"/>
</dbReference>
<dbReference type="EMBL" id="JAJLJH010000001">
    <property type="protein sequence ID" value="MCK9685842.1"/>
    <property type="molecule type" value="Genomic_DNA"/>
</dbReference>
<keyword evidence="2" id="KW-1185">Reference proteome</keyword>
<evidence type="ECO:0000313" key="1">
    <source>
        <dbReference type="EMBL" id="MCK9685842.1"/>
    </source>
</evidence>
<comment type="caution">
    <text evidence="1">The sequence shown here is derived from an EMBL/GenBank/DDBJ whole genome shotgun (WGS) entry which is preliminary data.</text>
</comment>
<sequence length="399" mass="43492">MKVVPLPSEGLRIGRPLPFSVRDGSGAVLLARGSTIETSKQLELLKSRAIFIDMAEMESVQRAYNGQLDQMLRQDVALGRIASARPDYDSLPMPGAAKAVERPLDWPNLQMRLRMLLVNPNGADWIARLRTLRDDILALVERSPDRALMRLMYDASNEFQDYSANHSLFVCVLASMACTQLPGWQAGWAEPLTLASLTMNLAFTQTQDDLARQAGPLSEMQKGALRDHPERAAALLAEIGVDDPMWLHAVRHHHTAPSGPMAGRSPEETIARLIRRADRYAARLSPRKSRPASSPTAAAQVALLDEGGHTDEAGQALIRTLGLYPPGVWVKLQCGEIAMVVRRTAIAKAPVVVSLVGRTGMPLAVPALRNTRLPDFAVTGAVAPAQVKVRPNLDLLEKA</sequence>
<proteinExistence type="predicted"/>
<accession>A0A9X1YHI8</accession>
<dbReference type="AlphaFoldDB" id="A0A9X1YHI8"/>
<protein>
    <recommendedName>
        <fullName evidence="3">Phosphohydrolase</fullName>
    </recommendedName>
</protein>
<reference evidence="1" key="1">
    <citation type="submission" date="2021-11" db="EMBL/GenBank/DDBJ databases">
        <title>BS-T2-15 a new species belonging to the Comamonadaceae family isolated from the soil of a French oak forest.</title>
        <authorList>
            <person name="Mieszkin S."/>
            <person name="Alain K."/>
        </authorList>
    </citation>
    <scope>NUCLEOTIDE SEQUENCE</scope>
    <source>
        <strain evidence="1">BS-T2-15</strain>
    </source>
</reference>
<dbReference type="RefSeq" id="WP_275681834.1">
    <property type="nucleotide sequence ID" value="NZ_JAJLJH010000001.1"/>
</dbReference>
<evidence type="ECO:0000313" key="2">
    <source>
        <dbReference type="Proteomes" id="UP001139353"/>
    </source>
</evidence>
<dbReference type="SUPFAM" id="SSF109604">
    <property type="entry name" value="HD-domain/PDEase-like"/>
    <property type="match status" value="1"/>
</dbReference>
<organism evidence="1 2">
    <name type="scientific">Scleromatobacter humisilvae</name>
    <dbReference type="NCBI Taxonomy" id="2897159"/>
    <lineage>
        <taxon>Bacteria</taxon>
        <taxon>Pseudomonadati</taxon>
        <taxon>Pseudomonadota</taxon>
        <taxon>Betaproteobacteria</taxon>
        <taxon>Burkholderiales</taxon>
        <taxon>Sphaerotilaceae</taxon>
        <taxon>Scleromatobacter</taxon>
    </lineage>
</organism>
<name>A0A9X1YHI8_9BURK</name>
<evidence type="ECO:0008006" key="3">
    <source>
        <dbReference type="Google" id="ProtNLM"/>
    </source>
</evidence>
<gene>
    <name evidence="1" type="ORF">LPC04_08995</name>
</gene>
<dbReference type="Gene3D" id="1.10.3210.10">
    <property type="entry name" value="Hypothetical protein af1432"/>
    <property type="match status" value="1"/>
</dbReference>